<dbReference type="OrthoDB" id="3798616at2"/>
<reference evidence="2 3" key="1">
    <citation type="submission" date="2019-02" db="EMBL/GenBank/DDBJ databases">
        <title>Genomic Encyclopedia of Type Strains, Phase IV (KMG-IV): sequencing the most valuable type-strain genomes for metagenomic binning, comparative biology and taxonomic classification.</title>
        <authorList>
            <person name="Goeker M."/>
        </authorList>
    </citation>
    <scope>NUCLEOTIDE SEQUENCE [LARGE SCALE GENOMIC DNA]</scope>
    <source>
        <strain evidence="2 3">DSM 101727</strain>
    </source>
</reference>
<evidence type="ECO:0000259" key="1">
    <source>
        <dbReference type="Pfam" id="PF00350"/>
    </source>
</evidence>
<dbReference type="AlphaFoldDB" id="A0A4Q7L441"/>
<sequence length="588" mass="63835">MPRTWIPVLDSVVRACTALDRPDLAGQLVARREALLDPAVRVLVVGDPGQGKSALVNALVDAPVCAVGDGVTTAMATFVRYAPTPTATVLSLPTPRRELTPLDAAPLSVEQVRAKATQPAATGTRAQIGLPRDLLAAGLVLIDCPADPANTTALLPEADAVLLICDATRELSPGQLAMLERMAARPVAVVLTKIDIAPRWRDALADTQGRIAGAGLRAPVIPVSASLRLTAVRAGDQRLHEESGVSDLELFLGEIARQRDQLAARSTSALTTDVVHTLIGGIRAEQARRADPLSGPEHSRWQATQERLVQLQRMAARWPIVLADDVADLQSDVEFDVRDRTRAIVREIDTYFDSADPRGDWDAFEDWLRDTLDEVAETNFTWQIERFAWLADKIARQLSLDDAGDLAEAMEQELSHRIGELAPPRTEKFGPFQKLFSGLRGSYGGLLMFGLATTFAGMPLVNPISVSAGAVFGARTVYEESGTRKTRRQATAKQVAQRYVDDFFLAYSKESRDAARAAHRLVRDHFSAVAERLQHAATTAAEQARQELVARTTQRQRKQAEMDALLGQLTALAEQLGEPARAVQGITA</sequence>
<dbReference type="PANTHER" id="PTHR43681:SF1">
    <property type="entry name" value="SARCALUMENIN"/>
    <property type="match status" value="1"/>
</dbReference>
<name>A0A4Q7L441_9PSEU</name>
<dbReference type="SUPFAM" id="SSF52540">
    <property type="entry name" value="P-loop containing nucleoside triphosphate hydrolases"/>
    <property type="match status" value="1"/>
</dbReference>
<organism evidence="2 3">
    <name type="scientific">Herbihabitans rhizosphaerae</name>
    <dbReference type="NCBI Taxonomy" id="1872711"/>
    <lineage>
        <taxon>Bacteria</taxon>
        <taxon>Bacillati</taxon>
        <taxon>Actinomycetota</taxon>
        <taxon>Actinomycetes</taxon>
        <taxon>Pseudonocardiales</taxon>
        <taxon>Pseudonocardiaceae</taxon>
        <taxon>Herbihabitans</taxon>
    </lineage>
</organism>
<keyword evidence="3" id="KW-1185">Reference proteome</keyword>
<dbReference type="InterPro" id="IPR051943">
    <property type="entry name" value="TRAFAC_Dynamin-like_GTPase"/>
</dbReference>
<dbReference type="InterPro" id="IPR027417">
    <property type="entry name" value="P-loop_NTPase"/>
</dbReference>
<dbReference type="Gene3D" id="3.40.50.300">
    <property type="entry name" value="P-loop containing nucleotide triphosphate hydrolases"/>
    <property type="match status" value="1"/>
</dbReference>
<dbReference type="EMBL" id="SGWQ01000002">
    <property type="protein sequence ID" value="RZS43540.1"/>
    <property type="molecule type" value="Genomic_DNA"/>
</dbReference>
<comment type="caution">
    <text evidence="2">The sequence shown here is derived from an EMBL/GenBank/DDBJ whole genome shotgun (WGS) entry which is preliminary data.</text>
</comment>
<dbReference type="Pfam" id="PF00350">
    <property type="entry name" value="Dynamin_N"/>
    <property type="match status" value="1"/>
</dbReference>
<protein>
    <submittedName>
        <fullName evidence="2">Dynamin family protein</fullName>
    </submittedName>
</protein>
<proteinExistence type="predicted"/>
<evidence type="ECO:0000313" key="2">
    <source>
        <dbReference type="EMBL" id="RZS43540.1"/>
    </source>
</evidence>
<accession>A0A4Q7L441</accession>
<dbReference type="RefSeq" id="WP_130343367.1">
    <property type="nucleotide sequence ID" value="NZ_SGWQ01000002.1"/>
</dbReference>
<feature type="domain" description="Dynamin N-terminal" evidence="1">
    <location>
        <begin position="42"/>
        <end position="193"/>
    </location>
</feature>
<gene>
    <name evidence="2" type="ORF">EV193_102520</name>
</gene>
<dbReference type="InterPro" id="IPR045063">
    <property type="entry name" value="Dynamin_N"/>
</dbReference>
<evidence type="ECO:0000313" key="3">
    <source>
        <dbReference type="Proteomes" id="UP000294257"/>
    </source>
</evidence>
<dbReference type="Proteomes" id="UP000294257">
    <property type="component" value="Unassembled WGS sequence"/>
</dbReference>
<dbReference type="PANTHER" id="PTHR43681">
    <property type="entry name" value="TRANSMEMBRANE GTPASE FZO"/>
    <property type="match status" value="1"/>
</dbReference>